<name>A0A1E4RCI9_9ASCO</name>
<dbReference type="Gene3D" id="3.40.50.720">
    <property type="entry name" value="NAD(P)-binding Rossmann-like Domain"/>
    <property type="match status" value="1"/>
</dbReference>
<dbReference type="SUPFAM" id="SSF50129">
    <property type="entry name" value="GroES-like"/>
    <property type="match status" value="1"/>
</dbReference>
<dbReference type="Proteomes" id="UP000095085">
    <property type="component" value="Unassembled WGS sequence"/>
</dbReference>
<dbReference type="Pfam" id="PF00107">
    <property type="entry name" value="ADH_zinc_N"/>
    <property type="match status" value="1"/>
</dbReference>
<keyword evidence="3" id="KW-1185">Reference proteome</keyword>
<reference evidence="3" key="1">
    <citation type="submission" date="2016-05" db="EMBL/GenBank/DDBJ databases">
        <title>Comparative genomics of biotechnologically important yeasts.</title>
        <authorList>
            <consortium name="DOE Joint Genome Institute"/>
            <person name="Riley R."/>
            <person name="Haridas S."/>
            <person name="Wolfe K.H."/>
            <person name="Lopes M.R."/>
            <person name="Hittinger C.T."/>
            <person name="Goker M."/>
            <person name="Salamov A."/>
            <person name="Wisecaver J."/>
            <person name="Long T.M."/>
            <person name="Aerts A.L."/>
            <person name="Barry K."/>
            <person name="Choi C."/>
            <person name="Clum A."/>
            <person name="Coughlan A.Y."/>
            <person name="Deshpande S."/>
            <person name="Douglass A.P."/>
            <person name="Hanson S.J."/>
            <person name="Klenk H.-P."/>
            <person name="Labutti K."/>
            <person name="Lapidus A."/>
            <person name="Lindquist E."/>
            <person name="Lipzen A."/>
            <person name="Meier-Kolthoff J.P."/>
            <person name="Ohm R.A."/>
            <person name="Otillar R.P."/>
            <person name="Pangilinan J."/>
            <person name="Peng Y."/>
            <person name="Rokas A."/>
            <person name="Rosa C.A."/>
            <person name="Scheuner C."/>
            <person name="Sibirny A.A."/>
            <person name="Slot J.C."/>
            <person name="Stielow J.B."/>
            <person name="Sun H."/>
            <person name="Kurtzman C.P."/>
            <person name="Blackwell M."/>
            <person name="Grigoriev I.V."/>
            <person name="Jeffries T.W."/>
        </authorList>
    </citation>
    <scope>NUCLEOTIDE SEQUENCE [LARGE SCALE GENOMIC DNA]</scope>
    <source>
        <strain evidence="3">NRRL Y-1933</strain>
    </source>
</reference>
<evidence type="ECO:0000313" key="3">
    <source>
        <dbReference type="Proteomes" id="UP000095085"/>
    </source>
</evidence>
<dbReference type="GO" id="GO:0016651">
    <property type="term" value="F:oxidoreductase activity, acting on NAD(P)H"/>
    <property type="evidence" value="ECO:0007669"/>
    <property type="project" value="InterPro"/>
</dbReference>
<sequence length="407" mass="44183">MSFNDGAVITGSRNTLNLVATRQIPYPKLEDDMIIIKAVAYAVNPTDWKHVYPEDFIGHQLSETFKYAGLGIHSLACVFGSMGSYLGKSLARPLTFYQRGNVAGSDVSGIVEEVGKNVDTFKKGDIVNASLHGGINKIGGFSKYVMVSPNATVKYPVGQLSDKPLDIGEHPCGPITSFESAAAVGVGLKTIALSFYYNLGIPVDKLKNSNDYLLIWGGATATGILGIQIAKSVFDIKVITTASKKNHSFLSSLGADEIFDYNDDDVIEKLKIAGGGKIKYALDCVSNLKTLQSIYDATEGTSDVTIDNLLFLNEKSITTNPKRKVKFTSTDAYLVDGRKHFGHVASPKMLEEYLDFWKKYVPSLIKTIKAPPLKVLPSGLQSANEGLKMFIDGNVAGQKLVFRNNSE</sequence>
<dbReference type="OrthoDB" id="9992527at2759"/>
<protein>
    <submittedName>
        <fullName evidence="2">NAD(P)-binding protein</fullName>
    </submittedName>
</protein>
<dbReference type="InterPro" id="IPR011032">
    <property type="entry name" value="GroES-like_sf"/>
</dbReference>
<dbReference type="Pfam" id="PF08240">
    <property type="entry name" value="ADH_N"/>
    <property type="match status" value="1"/>
</dbReference>
<dbReference type="InterPro" id="IPR013154">
    <property type="entry name" value="ADH-like_N"/>
</dbReference>
<proteinExistence type="predicted"/>
<dbReference type="SMART" id="SM00829">
    <property type="entry name" value="PKS_ER"/>
    <property type="match status" value="1"/>
</dbReference>
<dbReference type="PANTHER" id="PTHR45348:SF2">
    <property type="entry name" value="ZINC-TYPE ALCOHOL DEHYDROGENASE-LIKE PROTEIN C2E1P3.01"/>
    <property type="match status" value="1"/>
</dbReference>
<dbReference type="STRING" id="984485.A0A1E4RCI9"/>
<dbReference type="Gene3D" id="3.90.180.10">
    <property type="entry name" value="Medium-chain alcohol dehydrogenases, catalytic domain"/>
    <property type="match status" value="1"/>
</dbReference>
<dbReference type="GeneID" id="30997183"/>
<evidence type="ECO:0000259" key="1">
    <source>
        <dbReference type="SMART" id="SM00829"/>
    </source>
</evidence>
<feature type="domain" description="Enoyl reductase (ER)" evidence="1">
    <location>
        <begin position="11"/>
        <end position="402"/>
    </location>
</feature>
<dbReference type="CDD" id="cd08249">
    <property type="entry name" value="enoyl_reductase_like"/>
    <property type="match status" value="1"/>
</dbReference>
<dbReference type="InterPro" id="IPR020843">
    <property type="entry name" value="ER"/>
</dbReference>
<gene>
    <name evidence="2" type="ORF">HYPBUDRAFT_163725</name>
</gene>
<dbReference type="RefSeq" id="XP_020074027.1">
    <property type="nucleotide sequence ID" value="XM_020222634.1"/>
</dbReference>
<dbReference type="SUPFAM" id="SSF51735">
    <property type="entry name" value="NAD(P)-binding Rossmann-fold domains"/>
    <property type="match status" value="1"/>
</dbReference>
<dbReference type="EMBL" id="KV454546">
    <property type="protein sequence ID" value="ODV64960.1"/>
    <property type="molecule type" value="Genomic_DNA"/>
</dbReference>
<organism evidence="2 3">
    <name type="scientific">Hyphopichia burtonii NRRL Y-1933</name>
    <dbReference type="NCBI Taxonomy" id="984485"/>
    <lineage>
        <taxon>Eukaryota</taxon>
        <taxon>Fungi</taxon>
        <taxon>Dikarya</taxon>
        <taxon>Ascomycota</taxon>
        <taxon>Saccharomycotina</taxon>
        <taxon>Pichiomycetes</taxon>
        <taxon>Debaryomycetaceae</taxon>
        <taxon>Hyphopichia</taxon>
    </lineage>
</organism>
<evidence type="ECO:0000313" key="2">
    <source>
        <dbReference type="EMBL" id="ODV64960.1"/>
    </source>
</evidence>
<dbReference type="InterPro" id="IPR013149">
    <property type="entry name" value="ADH-like_C"/>
</dbReference>
<accession>A0A1E4RCI9</accession>
<dbReference type="PANTHER" id="PTHR45348">
    <property type="entry name" value="HYPOTHETICAL OXIDOREDUCTASE (EUROFUNG)"/>
    <property type="match status" value="1"/>
</dbReference>
<dbReference type="AlphaFoldDB" id="A0A1E4RCI9"/>
<dbReference type="InterPro" id="IPR036291">
    <property type="entry name" value="NAD(P)-bd_dom_sf"/>
</dbReference>
<dbReference type="InterPro" id="IPR047122">
    <property type="entry name" value="Trans-enoyl_RdTase-like"/>
</dbReference>